<evidence type="ECO:0000313" key="1">
    <source>
        <dbReference type="EMBL" id="RKT85579.1"/>
    </source>
</evidence>
<keyword evidence="4" id="KW-1185">Reference proteome</keyword>
<dbReference type="Proteomes" id="UP000270697">
    <property type="component" value="Unassembled WGS sequence"/>
</dbReference>
<dbReference type="EMBL" id="RBXX01000002">
    <property type="protein sequence ID" value="RKT85579.1"/>
    <property type="molecule type" value="Genomic_DNA"/>
</dbReference>
<accession>A0A1I5I9Z1</accession>
<reference evidence="1 4" key="2">
    <citation type="submission" date="2018-10" db="EMBL/GenBank/DDBJ databases">
        <title>Sequencing the genomes of 1000 actinobacteria strains.</title>
        <authorList>
            <person name="Klenk H.-P."/>
        </authorList>
    </citation>
    <scope>NUCLEOTIDE SEQUENCE [LARGE SCALE GENOMIC DNA]</scope>
    <source>
        <strain evidence="1 4">DSM 45119</strain>
    </source>
</reference>
<evidence type="ECO:0000313" key="2">
    <source>
        <dbReference type="EMBL" id="SFO57407.1"/>
    </source>
</evidence>
<protein>
    <submittedName>
        <fullName evidence="2">Uncharacterized protein</fullName>
    </submittedName>
</protein>
<name>A0A1I5I9Z1_9PSEU</name>
<reference evidence="2 3" key="1">
    <citation type="submission" date="2016-10" db="EMBL/GenBank/DDBJ databases">
        <authorList>
            <person name="de Groot N.N."/>
        </authorList>
    </citation>
    <scope>NUCLEOTIDE SEQUENCE [LARGE SCALE GENOMIC DNA]</scope>
    <source>
        <strain evidence="2 3">CPCC 201259</strain>
    </source>
</reference>
<evidence type="ECO:0000313" key="3">
    <source>
        <dbReference type="Proteomes" id="UP000199398"/>
    </source>
</evidence>
<evidence type="ECO:0000313" key="4">
    <source>
        <dbReference type="Proteomes" id="UP000270697"/>
    </source>
</evidence>
<dbReference type="AlphaFoldDB" id="A0A1I5I9Z1"/>
<sequence>MHRRSSQPNAGGAPVIARIRIGPVSPTEADHVEAAIARVMEVVGGRDYPLRDGGSGVHRYISVRLPGAIRAEATRADRRELGR</sequence>
<gene>
    <name evidence="1" type="ORF">ATL45_3926</name>
    <name evidence="2" type="ORF">SAMN05421805_11820</name>
</gene>
<organism evidence="2 3">
    <name type="scientific">Saccharopolyspora antimicrobica</name>
    <dbReference type="NCBI Taxonomy" id="455193"/>
    <lineage>
        <taxon>Bacteria</taxon>
        <taxon>Bacillati</taxon>
        <taxon>Actinomycetota</taxon>
        <taxon>Actinomycetes</taxon>
        <taxon>Pseudonocardiales</taxon>
        <taxon>Pseudonocardiaceae</taxon>
        <taxon>Saccharopolyspora</taxon>
    </lineage>
</organism>
<dbReference type="EMBL" id="FOUP01000018">
    <property type="protein sequence ID" value="SFO57407.1"/>
    <property type="molecule type" value="Genomic_DNA"/>
</dbReference>
<dbReference type="Proteomes" id="UP000199398">
    <property type="component" value="Unassembled WGS sequence"/>
</dbReference>
<proteinExistence type="predicted"/>